<feature type="domain" description="VWFA" evidence="1">
    <location>
        <begin position="90"/>
        <end position="262"/>
    </location>
</feature>
<dbReference type="Proteomes" id="UP000727962">
    <property type="component" value="Unassembled WGS sequence"/>
</dbReference>
<accession>A0A931LSH1</accession>
<comment type="caution">
    <text evidence="2">The sequence shown here is derived from an EMBL/GenBank/DDBJ whole genome shotgun (WGS) entry which is preliminary data.</text>
</comment>
<dbReference type="InterPro" id="IPR036465">
    <property type="entry name" value="vWFA_dom_sf"/>
</dbReference>
<protein>
    <submittedName>
        <fullName evidence="2">VWA domain-containing protein</fullName>
    </submittedName>
</protein>
<dbReference type="PANTHER" id="PTHR10579:SF43">
    <property type="entry name" value="ZINC FINGER (C3HC4-TYPE RING FINGER) FAMILY PROTEIN"/>
    <property type="match status" value="1"/>
</dbReference>
<dbReference type="PROSITE" id="PS50234">
    <property type="entry name" value="VWFA"/>
    <property type="match status" value="1"/>
</dbReference>
<sequence>MDPTQRIDPNRTMLTGAPGTDLRTQMMAAQDPLADPNRTSAMGAMGGPALVAEIVAGREATMANGPAREQFLIEFTAGGSAAMGGRTPLNLCLVIDRSGSMEGPPLDYVKQACCHVVDLLSPNDVLSIVTFEEVVEVLMPAQCVTNKQPIKDGINRLMPGNTTDLHGGMSLALQQVLAQNEPGRATRMIVFTDGDPTAGIKDHPSLVSHAGDVRSRGVTITFIGFGPDYNEELLASMAKRSGGNYYYIHRPELIPEVFRTELDKLMTVSARNVRVDMKLARWVSARAPQAATSGGEFSLSLADMERGTSLQQVLDLEFSNHPLGFYRVAAGRLTYEDCGTGKTETVDLDFVIEFTADSARYAAPVNPRVQQAAQIVMASRAVEQTIMGMKTGQLTQAGAIQELQKTQALLLQQGKTGEAQEVTLALRALQSGDQGQAEKTLMGTMVSLDQGKKTT</sequence>
<proteinExistence type="predicted"/>
<organism evidence="2 3">
    <name type="scientific">Fimbriimonas ginsengisoli</name>
    <dbReference type="NCBI Taxonomy" id="1005039"/>
    <lineage>
        <taxon>Bacteria</taxon>
        <taxon>Bacillati</taxon>
        <taxon>Armatimonadota</taxon>
        <taxon>Fimbriimonadia</taxon>
        <taxon>Fimbriimonadales</taxon>
        <taxon>Fimbriimonadaceae</taxon>
        <taxon>Fimbriimonas</taxon>
    </lineage>
</organism>
<dbReference type="EMBL" id="JACOSL010000036">
    <property type="protein sequence ID" value="MBI1756572.1"/>
    <property type="molecule type" value="Genomic_DNA"/>
</dbReference>
<dbReference type="Pfam" id="PF00092">
    <property type="entry name" value="VWA"/>
    <property type="match status" value="1"/>
</dbReference>
<dbReference type="SUPFAM" id="SSF53300">
    <property type="entry name" value="vWA-like"/>
    <property type="match status" value="1"/>
</dbReference>
<reference evidence="2" key="1">
    <citation type="submission" date="2020-07" db="EMBL/GenBank/DDBJ databases">
        <title>Huge and variable diversity of episymbiotic CPR bacteria and DPANN archaea in groundwater ecosystems.</title>
        <authorList>
            <person name="He C.Y."/>
            <person name="Keren R."/>
            <person name="Whittaker M."/>
            <person name="Farag I.F."/>
            <person name="Doudna J."/>
            <person name="Cate J.H.D."/>
            <person name="Banfield J.F."/>
        </authorList>
    </citation>
    <scope>NUCLEOTIDE SEQUENCE</scope>
    <source>
        <strain evidence="2">NC_groundwater_17_Pr7_B-0.1um_64_12</strain>
    </source>
</reference>
<dbReference type="AlphaFoldDB" id="A0A931LSH1"/>
<evidence type="ECO:0000313" key="3">
    <source>
        <dbReference type="Proteomes" id="UP000727962"/>
    </source>
</evidence>
<evidence type="ECO:0000259" key="1">
    <source>
        <dbReference type="PROSITE" id="PS50234"/>
    </source>
</evidence>
<evidence type="ECO:0000313" key="2">
    <source>
        <dbReference type="EMBL" id="MBI1756572.1"/>
    </source>
</evidence>
<dbReference type="SMART" id="SM00327">
    <property type="entry name" value="VWA"/>
    <property type="match status" value="1"/>
</dbReference>
<dbReference type="Gene3D" id="3.40.50.410">
    <property type="entry name" value="von Willebrand factor, type A domain"/>
    <property type="match status" value="1"/>
</dbReference>
<dbReference type="PANTHER" id="PTHR10579">
    <property type="entry name" value="CALCIUM-ACTIVATED CHLORIDE CHANNEL REGULATOR"/>
    <property type="match status" value="1"/>
</dbReference>
<dbReference type="InterPro" id="IPR051266">
    <property type="entry name" value="CLCR"/>
</dbReference>
<name>A0A931LSH1_FIMGI</name>
<dbReference type="InterPro" id="IPR002035">
    <property type="entry name" value="VWF_A"/>
</dbReference>
<gene>
    <name evidence="2" type="ORF">HYR64_05640</name>
</gene>